<protein>
    <submittedName>
        <fullName evidence="2">Uncharacterized protein</fullName>
    </submittedName>
</protein>
<evidence type="ECO:0000313" key="3">
    <source>
        <dbReference type="Proteomes" id="UP001195914"/>
    </source>
</evidence>
<sequence>MHSPTALKLEDVYEDDQYLNNVLSHYCLQRSNGTNPLVSGEVPSTSKLTSGSKNEDERHHDNTVVVSPDTNSLVLADEKVSPWSHATSHGSEDYCQTTPTDSGLPAVDQLLRCFDVLHGRTWSSIEMLQGCANKNVKKFLQSIRTLNKMKPCNDYDDLQQMLRSCEEIVNSVSRRCDNTSDLQMLDFLEAILKSNIQVISVVHSWDDTLRRIRRLFKSYKVFNSVPEGERLSSFFSAGSTDFNHTSALEIRDTLIRLMVIKPLSSGGSLQFKNMTQVFDELLAEYGTVIDGISSDLANAYFAPCGQYYDAESEASLPDAEYIFSCYVQLFAEVFDCSNAVNMILDCLSSSIGKRFSLEFSVIWEMHDMPELAKMVAAFTGEDVATLVTALSKVVSSFLELFSKSIQCRKERLQLLFSKMEHQGLLPCSTNKVSSFICRIFNIAIRNIDVFEEVLGNVSEEVFASAITEVLNYMDSYIEDVINNLPGVNIKEGISGGCLMPNAIVDRYVRILYEHCNKNQMELTSSHDDSLESAVIRYDDMISCSSHLRIASNGFLMSTNEPCGYNGFAWIYNRFVFWRLMSLHETLMSDFMQMISNNFVELLSIDYSKEMNMDIEFEYHTLLTTILHNNKHFKDTLKENIIPCLRIPCGGATLYSTIANHFSGEQEIPLEYLSPDLRSFICEDNALEEIAQRFSTDVNVVSTLVSYLVQYIAGKASAIMAEYYVRDYKNASTDLAKADIVQSPQFLFIGEYFTTLLSKYSEDEVVDFKILGKAYTRFIDTELERLADARPYDDSLRKFYRVDIEHLILIARYCSAEVVDSLELLLEGC</sequence>
<feature type="compositionally biased region" description="Basic and acidic residues" evidence="1">
    <location>
        <begin position="53"/>
        <end position="62"/>
    </location>
</feature>
<accession>A0AAD9LH67</accession>
<dbReference type="Proteomes" id="UP001195914">
    <property type="component" value="Unassembled WGS sequence"/>
</dbReference>
<keyword evidence="3" id="KW-1185">Reference proteome</keyword>
<feature type="region of interest" description="Disordered" evidence="1">
    <location>
        <begin position="34"/>
        <end position="62"/>
    </location>
</feature>
<dbReference type="EMBL" id="JAHBMH010000044">
    <property type="protein sequence ID" value="KAK1936231.1"/>
    <property type="molecule type" value="Genomic_DNA"/>
</dbReference>
<comment type="caution">
    <text evidence="2">The sequence shown here is derived from an EMBL/GenBank/DDBJ whole genome shotgun (WGS) entry which is preliminary data.</text>
</comment>
<evidence type="ECO:0000313" key="2">
    <source>
        <dbReference type="EMBL" id="KAK1936231.1"/>
    </source>
</evidence>
<dbReference type="AlphaFoldDB" id="A0AAD9LH67"/>
<proteinExistence type="predicted"/>
<reference evidence="2" key="2">
    <citation type="submission" date="2021-05" db="EMBL/GenBank/DDBJ databases">
        <authorList>
            <person name="Pain A."/>
        </authorList>
    </citation>
    <scope>NUCLEOTIDE SEQUENCE</scope>
    <source>
        <strain evidence="2">1802A</strain>
    </source>
</reference>
<evidence type="ECO:0000256" key="1">
    <source>
        <dbReference type="SAM" id="MobiDB-lite"/>
    </source>
</evidence>
<feature type="compositionally biased region" description="Polar residues" evidence="1">
    <location>
        <begin position="34"/>
        <end position="52"/>
    </location>
</feature>
<organism evidence="2 3">
    <name type="scientific">Babesia divergens</name>
    <dbReference type="NCBI Taxonomy" id="32595"/>
    <lineage>
        <taxon>Eukaryota</taxon>
        <taxon>Sar</taxon>
        <taxon>Alveolata</taxon>
        <taxon>Apicomplexa</taxon>
        <taxon>Aconoidasida</taxon>
        <taxon>Piroplasmida</taxon>
        <taxon>Babesiidae</taxon>
        <taxon>Babesia</taxon>
    </lineage>
</organism>
<name>A0AAD9LH67_BABDI</name>
<gene>
    <name evidence="2" type="ORF">X943_002254</name>
</gene>
<reference evidence="2" key="1">
    <citation type="journal article" date="2014" name="Nucleic Acids Res.">
        <title>The evolutionary dynamics of variant antigen genes in Babesia reveal a history of genomic innovation underlying host-parasite interaction.</title>
        <authorList>
            <person name="Jackson A.P."/>
            <person name="Otto T.D."/>
            <person name="Darby A."/>
            <person name="Ramaprasad A."/>
            <person name="Xia D."/>
            <person name="Echaide I.E."/>
            <person name="Farber M."/>
            <person name="Gahlot S."/>
            <person name="Gamble J."/>
            <person name="Gupta D."/>
            <person name="Gupta Y."/>
            <person name="Jackson L."/>
            <person name="Malandrin L."/>
            <person name="Malas T.B."/>
            <person name="Moussa E."/>
            <person name="Nair M."/>
            <person name="Reid A.J."/>
            <person name="Sanders M."/>
            <person name="Sharma J."/>
            <person name="Tracey A."/>
            <person name="Quail M.A."/>
            <person name="Weir W."/>
            <person name="Wastling J.M."/>
            <person name="Hall N."/>
            <person name="Willadsen P."/>
            <person name="Lingelbach K."/>
            <person name="Shiels B."/>
            <person name="Tait A."/>
            <person name="Berriman M."/>
            <person name="Allred D.R."/>
            <person name="Pain A."/>
        </authorList>
    </citation>
    <scope>NUCLEOTIDE SEQUENCE</scope>
    <source>
        <strain evidence="2">1802A</strain>
    </source>
</reference>